<evidence type="ECO:0000313" key="3">
    <source>
        <dbReference type="Proteomes" id="UP000069940"/>
    </source>
</evidence>
<dbReference type="Proteomes" id="UP000069940">
    <property type="component" value="Unassembled WGS sequence"/>
</dbReference>
<reference evidence="2" key="2">
    <citation type="submission" date="2025-05" db="UniProtKB">
        <authorList>
            <consortium name="EnsemblMetazoa"/>
        </authorList>
    </citation>
    <scope>IDENTIFICATION</scope>
    <source>
        <strain evidence="2">Foshan</strain>
    </source>
</reference>
<feature type="chain" id="PRO_5045023649" description="Phospholipase" evidence="1">
    <location>
        <begin position="27"/>
        <end position="422"/>
    </location>
</feature>
<dbReference type="RefSeq" id="XP_029724428.1">
    <property type="nucleotide sequence ID" value="XM_029868568.2"/>
</dbReference>
<dbReference type="InterPro" id="IPR038885">
    <property type="entry name" value="PLB1"/>
</dbReference>
<reference evidence="3" key="1">
    <citation type="journal article" date="2015" name="Proc. Natl. Acad. Sci. U.S.A.">
        <title>Genome sequence of the Asian Tiger mosquito, Aedes albopictus, reveals insights into its biology, genetics, and evolution.</title>
        <authorList>
            <person name="Chen X.G."/>
            <person name="Jiang X."/>
            <person name="Gu J."/>
            <person name="Xu M."/>
            <person name="Wu Y."/>
            <person name="Deng Y."/>
            <person name="Zhang C."/>
            <person name="Bonizzoni M."/>
            <person name="Dermauw W."/>
            <person name="Vontas J."/>
            <person name="Armbruster P."/>
            <person name="Huang X."/>
            <person name="Yang Y."/>
            <person name="Zhang H."/>
            <person name="He W."/>
            <person name="Peng H."/>
            <person name="Liu Y."/>
            <person name="Wu K."/>
            <person name="Chen J."/>
            <person name="Lirakis M."/>
            <person name="Topalis P."/>
            <person name="Van Leeuwen T."/>
            <person name="Hall A.B."/>
            <person name="Jiang X."/>
            <person name="Thorpe C."/>
            <person name="Mueller R.L."/>
            <person name="Sun C."/>
            <person name="Waterhouse R.M."/>
            <person name="Yan G."/>
            <person name="Tu Z.J."/>
            <person name="Fang X."/>
            <person name="James A.A."/>
        </authorList>
    </citation>
    <scope>NUCLEOTIDE SEQUENCE [LARGE SCALE GENOMIC DNA]</scope>
    <source>
        <strain evidence="3">Foshan</strain>
    </source>
</reference>
<dbReference type="InterPro" id="IPR036514">
    <property type="entry name" value="SGNH_hydro_sf"/>
</dbReference>
<name>A0ABM1ZJD2_AEDAL</name>
<sequence length="422" mass="48754">MKMWFAQMSLNIFLILLLLMCQENKFHRWKVDAQLSAFRPTIFDNTEWRLFFHLYRNITMMMAGRTGLKTRGNFLQTPVPESVPFPCDTSVGRSREPPSSVHKLRPGDVNVIAAIGDSVITASGASATSFLELYTENRGLSWCIGGQWNWRNATTLPNILKVYNPKLVGYSYRDSYSFHWDSQFNNAEIGAISKELPHMARQMVTRIKSDRRVNFKKDWKILTLTIGGNDICAYVCTMKNPESLPLKHRRNLLTTLRYLRDNLPRTFVNIVSMPDVEKVASVAGKPAICWILHHGECPCWVGPIHNSTDSSRSRWARIQKQYKKVEEEVPQMDEFRGLDEFAVVHQPWTKRLSLNDDKGVDFTLLSYDCFHMSQKGHARAAAALWNNMLEPPGKKRLNWDPPYVNFRCPSQQNPYFYTYDNS</sequence>
<dbReference type="Pfam" id="PF00657">
    <property type="entry name" value="Lipase_GDSL"/>
    <property type="match status" value="1"/>
</dbReference>
<dbReference type="PANTHER" id="PTHR21325">
    <property type="entry name" value="PHOSPHOLIPASE B, PLB1"/>
    <property type="match status" value="1"/>
</dbReference>
<dbReference type="GeneID" id="109412618"/>
<accession>A0ABM1ZJD2</accession>
<keyword evidence="1" id="KW-0732">Signal</keyword>
<evidence type="ECO:0008006" key="4">
    <source>
        <dbReference type="Google" id="ProtNLM"/>
    </source>
</evidence>
<dbReference type="RefSeq" id="XP_029724429.1">
    <property type="nucleotide sequence ID" value="XM_029868569.2"/>
</dbReference>
<evidence type="ECO:0000313" key="2">
    <source>
        <dbReference type="EnsemblMetazoa" id="AALFPA23_019033.P28014"/>
    </source>
</evidence>
<dbReference type="EnsemblMetazoa" id="AALFPA23_019033.R28014">
    <property type="protein sequence ID" value="AALFPA23_019033.P28014"/>
    <property type="gene ID" value="AALFPA23_019033"/>
</dbReference>
<feature type="signal peptide" evidence="1">
    <location>
        <begin position="1"/>
        <end position="26"/>
    </location>
</feature>
<evidence type="ECO:0000256" key="1">
    <source>
        <dbReference type="SAM" id="SignalP"/>
    </source>
</evidence>
<dbReference type="CDD" id="cd01824">
    <property type="entry name" value="Phospholipase_B_like"/>
    <property type="match status" value="1"/>
</dbReference>
<dbReference type="Gene3D" id="3.40.50.1110">
    <property type="entry name" value="SGNH hydrolase"/>
    <property type="match status" value="1"/>
</dbReference>
<protein>
    <recommendedName>
        <fullName evidence="4">Phospholipase</fullName>
    </recommendedName>
</protein>
<organism evidence="2 3">
    <name type="scientific">Aedes albopictus</name>
    <name type="common">Asian tiger mosquito</name>
    <name type="synonym">Stegomyia albopicta</name>
    <dbReference type="NCBI Taxonomy" id="7160"/>
    <lineage>
        <taxon>Eukaryota</taxon>
        <taxon>Metazoa</taxon>
        <taxon>Ecdysozoa</taxon>
        <taxon>Arthropoda</taxon>
        <taxon>Hexapoda</taxon>
        <taxon>Insecta</taxon>
        <taxon>Pterygota</taxon>
        <taxon>Neoptera</taxon>
        <taxon>Endopterygota</taxon>
        <taxon>Diptera</taxon>
        <taxon>Nematocera</taxon>
        <taxon>Culicoidea</taxon>
        <taxon>Culicidae</taxon>
        <taxon>Culicinae</taxon>
        <taxon>Aedini</taxon>
        <taxon>Aedes</taxon>
        <taxon>Stegomyia</taxon>
    </lineage>
</organism>
<dbReference type="InterPro" id="IPR035547">
    <property type="entry name" value="Phospholipase_B"/>
</dbReference>
<proteinExistence type="predicted"/>
<dbReference type="SUPFAM" id="SSF52266">
    <property type="entry name" value="SGNH hydrolase"/>
    <property type="match status" value="1"/>
</dbReference>
<dbReference type="EnsemblMetazoa" id="AALFPA23_019033.R28015">
    <property type="protein sequence ID" value="AALFPA23_019033.P28015"/>
    <property type="gene ID" value="AALFPA23_019033"/>
</dbReference>
<dbReference type="InterPro" id="IPR001087">
    <property type="entry name" value="GDSL"/>
</dbReference>
<dbReference type="PANTHER" id="PTHR21325:SF31">
    <property type="entry name" value="GH22081P-RELATED"/>
    <property type="match status" value="1"/>
</dbReference>
<keyword evidence="3" id="KW-1185">Reference proteome</keyword>